<evidence type="ECO:0000256" key="1">
    <source>
        <dbReference type="ARBA" id="ARBA00007358"/>
    </source>
</evidence>
<evidence type="ECO:0000313" key="6">
    <source>
        <dbReference type="Proteomes" id="UP001569153"/>
    </source>
</evidence>
<dbReference type="SUPFAM" id="SSF56796">
    <property type="entry name" value="Dehydroquinate synthase-like"/>
    <property type="match status" value="1"/>
</dbReference>
<dbReference type="Pfam" id="PF00465">
    <property type="entry name" value="Fe-ADH"/>
    <property type="match status" value="1"/>
</dbReference>
<keyword evidence="2" id="KW-0560">Oxidoreductase</keyword>
<reference evidence="5 6" key="1">
    <citation type="submission" date="2024-06" db="EMBL/GenBank/DDBJ databases">
        <authorList>
            <person name="Steensen K."/>
            <person name="Seneca J."/>
            <person name="Bartlau N."/>
            <person name="Yu A.X."/>
            <person name="Polz M.F."/>
        </authorList>
    </citation>
    <scope>NUCLEOTIDE SEQUENCE [LARGE SCALE GENOMIC DNA]</scope>
    <source>
        <strain evidence="5 6">FF146</strain>
    </source>
</reference>
<dbReference type="InterPro" id="IPR039697">
    <property type="entry name" value="Alcohol_dehydrogenase_Fe"/>
</dbReference>
<dbReference type="Pfam" id="PF25137">
    <property type="entry name" value="ADH_Fe_C"/>
    <property type="match status" value="1"/>
</dbReference>
<accession>A0ABV4M509</accession>
<evidence type="ECO:0000256" key="2">
    <source>
        <dbReference type="ARBA" id="ARBA00023002"/>
    </source>
</evidence>
<organism evidence="5 6">
    <name type="scientific">Vibrio cortegadensis</name>
    <dbReference type="NCBI Taxonomy" id="1328770"/>
    <lineage>
        <taxon>Bacteria</taxon>
        <taxon>Pseudomonadati</taxon>
        <taxon>Pseudomonadota</taxon>
        <taxon>Gammaproteobacteria</taxon>
        <taxon>Vibrionales</taxon>
        <taxon>Vibrionaceae</taxon>
        <taxon>Vibrio</taxon>
    </lineage>
</organism>
<dbReference type="PANTHER" id="PTHR11496">
    <property type="entry name" value="ALCOHOL DEHYDROGENASE"/>
    <property type="match status" value="1"/>
</dbReference>
<dbReference type="InterPro" id="IPR056798">
    <property type="entry name" value="ADH_Fe_C"/>
</dbReference>
<gene>
    <name evidence="5" type="ORF">ACED38_06935</name>
</gene>
<dbReference type="CDD" id="cd08183">
    <property type="entry name" value="Fe-ADH-like"/>
    <property type="match status" value="1"/>
</dbReference>
<keyword evidence="6" id="KW-1185">Reference proteome</keyword>
<proteinExistence type="inferred from homology"/>
<dbReference type="RefSeq" id="WP_371730049.1">
    <property type="nucleotide sequence ID" value="NZ_JBGOOT010000004.1"/>
</dbReference>
<dbReference type="InterPro" id="IPR001670">
    <property type="entry name" value="ADH_Fe/GldA"/>
</dbReference>
<protein>
    <submittedName>
        <fullName evidence="5">Iron-containing alcohol dehydrogenase</fullName>
    </submittedName>
</protein>
<comment type="similarity">
    <text evidence="1">Belongs to the iron-containing alcohol dehydrogenase family.</text>
</comment>
<evidence type="ECO:0000313" key="5">
    <source>
        <dbReference type="EMBL" id="MEZ8194622.1"/>
    </source>
</evidence>
<feature type="domain" description="Fe-containing alcohol dehydrogenase-like C-terminal" evidence="4">
    <location>
        <begin position="188"/>
        <end position="379"/>
    </location>
</feature>
<evidence type="ECO:0000259" key="3">
    <source>
        <dbReference type="Pfam" id="PF00465"/>
    </source>
</evidence>
<dbReference type="EMBL" id="JBGOOT010000004">
    <property type="protein sequence ID" value="MEZ8194622.1"/>
    <property type="molecule type" value="Genomic_DNA"/>
</dbReference>
<comment type="caution">
    <text evidence="5">The sequence shown here is derived from an EMBL/GenBank/DDBJ whole genome shotgun (WGS) entry which is preliminary data.</text>
</comment>
<dbReference type="PANTHER" id="PTHR11496:SF102">
    <property type="entry name" value="ALCOHOL DEHYDROGENASE 4"/>
    <property type="match status" value="1"/>
</dbReference>
<dbReference type="Gene3D" id="3.40.50.1970">
    <property type="match status" value="1"/>
</dbReference>
<evidence type="ECO:0000259" key="4">
    <source>
        <dbReference type="Pfam" id="PF25137"/>
    </source>
</evidence>
<dbReference type="Gene3D" id="1.20.1090.10">
    <property type="entry name" value="Dehydroquinate synthase-like - alpha domain"/>
    <property type="match status" value="1"/>
</dbReference>
<name>A0ABV4M509_9VIBR</name>
<feature type="domain" description="Alcohol dehydrogenase iron-type/glycerol dehydrogenase GldA" evidence="3">
    <location>
        <begin position="8"/>
        <end position="174"/>
    </location>
</feature>
<dbReference type="Proteomes" id="UP001569153">
    <property type="component" value="Unassembled WGS sequence"/>
</dbReference>
<sequence>MFQFMTSTRIIFGEGALQSSLSILNQFGYSVLLVTGQDPERSSPIIQYLKNQSMRYQHVAINGEPNITMVEETAVSGRKFQPDMVVAIGGGSVIDMGKALAAVIPNQGDVYDYVEVVGRNVPLKTKPIPLIAIPTTASSGSEVTKNAVLKSGQDRVKVSLRSPDMLADVAIVDPTLTYGTNAYTSGRGAMDAFTHLMEAYVCGDPNPLTDMVCEEGLRRLSPSIIAACKQDDHKARADLSFAAMLGGMAITNAKLGAAHGLASALGGKLNAPHSVISGRLAPFVMSENINEAKAAGRSDILNRYKRIAQIVTGRTNAHIEDSVLWVQMVLDKLALPHLSEFGVCSTSFEQVAQDALQSVAIKGNPLPLNEERLIHILNQVCGSVCVCETQDSVTQANVKVIDSILQAEK</sequence>